<dbReference type="NCBIfam" id="TIGR00254">
    <property type="entry name" value="GGDEF"/>
    <property type="match status" value="1"/>
</dbReference>
<dbReference type="PROSITE" id="PS50883">
    <property type="entry name" value="EAL"/>
    <property type="match status" value="1"/>
</dbReference>
<dbReference type="SUPFAM" id="SSF55073">
    <property type="entry name" value="Nucleotide cyclase"/>
    <property type="match status" value="1"/>
</dbReference>
<accession>A0ABT3BJW4</accession>
<dbReference type="InterPro" id="IPR043128">
    <property type="entry name" value="Rev_trsase/Diguanyl_cyclase"/>
</dbReference>
<evidence type="ECO:0000313" key="4">
    <source>
        <dbReference type="Proteomes" id="UP001208690"/>
    </source>
</evidence>
<dbReference type="InterPro" id="IPR035919">
    <property type="entry name" value="EAL_sf"/>
</dbReference>
<dbReference type="PANTHER" id="PTHR44757">
    <property type="entry name" value="DIGUANYLATE CYCLASE DGCP"/>
    <property type="match status" value="1"/>
</dbReference>
<name>A0ABT3BJW4_9RHOB</name>
<dbReference type="Pfam" id="PF00563">
    <property type="entry name" value="EAL"/>
    <property type="match status" value="1"/>
</dbReference>
<protein>
    <submittedName>
        <fullName evidence="3">EAL domain-containing protein</fullName>
    </submittedName>
</protein>
<dbReference type="Gene3D" id="3.20.20.450">
    <property type="entry name" value="EAL domain"/>
    <property type="match status" value="1"/>
</dbReference>
<dbReference type="CDD" id="cd01948">
    <property type="entry name" value="EAL"/>
    <property type="match status" value="1"/>
</dbReference>
<dbReference type="InterPro" id="IPR029787">
    <property type="entry name" value="Nucleotide_cyclase"/>
</dbReference>
<dbReference type="InterPro" id="IPR052155">
    <property type="entry name" value="Biofilm_reg_signaling"/>
</dbReference>
<dbReference type="InterPro" id="IPR000160">
    <property type="entry name" value="GGDEF_dom"/>
</dbReference>
<dbReference type="InterPro" id="IPR001633">
    <property type="entry name" value="EAL_dom"/>
</dbReference>
<dbReference type="PANTHER" id="PTHR44757:SF2">
    <property type="entry name" value="BIOFILM ARCHITECTURE MAINTENANCE PROTEIN MBAA"/>
    <property type="match status" value="1"/>
</dbReference>
<gene>
    <name evidence="3" type="ORF">MUB52_20735</name>
</gene>
<evidence type="ECO:0000259" key="2">
    <source>
        <dbReference type="PROSITE" id="PS50887"/>
    </source>
</evidence>
<dbReference type="Gene3D" id="3.30.70.270">
    <property type="match status" value="1"/>
</dbReference>
<dbReference type="Pfam" id="PF00990">
    <property type="entry name" value="GGDEF"/>
    <property type="match status" value="1"/>
</dbReference>
<dbReference type="CDD" id="cd01949">
    <property type="entry name" value="GGDEF"/>
    <property type="match status" value="1"/>
</dbReference>
<dbReference type="SMART" id="SM00267">
    <property type="entry name" value="GGDEF"/>
    <property type="match status" value="1"/>
</dbReference>
<dbReference type="Proteomes" id="UP001208690">
    <property type="component" value="Unassembled WGS sequence"/>
</dbReference>
<dbReference type="SUPFAM" id="SSF141868">
    <property type="entry name" value="EAL domain-like"/>
    <property type="match status" value="1"/>
</dbReference>
<reference evidence="3 4" key="1">
    <citation type="submission" date="2022-04" db="EMBL/GenBank/DDBJ databases">
        <title>Roseobacter sp. WL0113 is a bacterium isolated from neritic sediment.</title>
        <authorList>
            <person name="Wang L."/>
            <person name="He W."/>
            <person name="Zhang D.-F."/>
        </authorList>
    </citation>
    <scope>NUCLEOTIDE SEQUENCE [LARGE SCALE GENOMIC DNA]</scope>
    <source>
        <strain evidence="3 4">WL0113</strain>
    </source>
</reference>
<organism evidence="3 4">
    <name type="scientific">Roseobacter sinensis</name>
    <dbReference type="NCBI Taxonomy" id="2931391"/>
    <lineage>
        <taxon>Bacteria</taxon>
        <taxon>Pseudomonadati</taxon>
        <taxon>Pseudomonadota</taxon>
        <taxon>Alphaproteobacteria</taxon>
        <taxon>Rhodobacterales</taxon>
        <taxon>Roseobacteraceae</taxon>
        <taxon>Roseobacter</taxon>
    </lineage>
</organism>
<dbReference type="PROSITE" id="PS50887">
    <property type="entry name" value="GGDEF"/>
    <property type="match status" value="1"/>
</dbReference>
<proteinExistence type="predicted"/>
<keyword evidence="4" id="KW-1185">Reference proteome</keyword>
<dbReference type="RefSeq" id="WP_263846074.1">
    <property type="nucleotide sequence ID" value="NZ_JALIEB010000021.1"/>
</dbReference>
<evidence type="ECO:0000313" key="3">
    <source>
        <dbReference type="EMBL" id="MCV3273868.1"/>
    </source>
</evidence>
<evidence type="ECO:0000259" key="1">
    <source>
        <dbReference type="PROSITE" id="PS50883"/>
    </source>
</evidence>
<dbReference type="EMBL" id="JALIEB010000021">
    <property type="protein sequence ID" value="MCV3273868.1"/>
    <property type="molecule type" value="Genomic_DNA"/>
</dbReference>
<feature type="domain" description="GGDEF" evidence="2">
    <location>
        <begin position="29"/>
        <end position="161"/>
    </location>
</feature>
<comment type="caution">
    <text evidence="3">The sequence shown here is derived from an EMBL/GenBank/DDBJ whole genome shotgun (WGS) entry which is preliminary data.</text>
</comment>
<dbReference type="SMART" id="SM00052">
    <property type="entry name" value="EAL"/>
    <property type="match status" value="1"/>
</dbReference>
<feature type="domain" description="EAL" evidence="1">
    <location>
        <begin position="170"/>
        <end position="423"/>
    </location>
</feature>
<sequence>MAYEDTLTGLKNRRFIEDELGRRAGETGRSTHVLHMDLDRFKQINDTLGHAAGDAVLRVVAKRLRSCFPPPAIIGRMGGDEFIVLVDTPDPGGLLDQANRAIRDIRQKISLGEASVDPGASFGIALGGTSEDSVQHLLSKADLALYEAKALGRNRAELFTPELHNRVTEEKALARDLQLGVQNNEIETWFQPQIDAVSGRLAGAEALMRWHCRQRGVLAPDRFMPTADALGLMPQIDSIVLRKALKFAQQMAEDGHVLPRLSINVCSDRLTDSSIVDDVRTLWLDRRTQLSFELVETVTFDGKMSEIIKHNLDRLREIGVSLEIDDFGTGHASITALLQVEPDFLKIDRSLVASVLSDLKCRRLVSHVIHMAEAMNIAGIAEGVETQNQALCLADLGCHQLQGFYIAAPMPASRFESFLRTSPTRLTSTG</sequence>